<reference evidence="7 8" key="1">
    <citation type="submission" date="2019-09" db="EMBL/GenBank/DDBJ databases">
        <title>Phylogeny of genus Pseudoclavibacter and closely related genus.</title>
        <authorList>
            <person name="Li Y."/>
        </authorList>
    </citation>
    <scope>NUCLEOTIDE SEQUENCE [LARGE SCALE GENOMIC DNA]</scope>
    <source>
        <strain evidence="7 8">KCTC 13959</strain>
    </source>
</reference>
<dbReference type="SUPFAM" id="SSF46785">
    <property type="entry name" value="Winged helix' DNA-binding domain"/>
    <property type="match status" value="1"/>
</dbReference>
<dbReference type="RefSeq" id="WP_158051731.1">
    <property type="nucleotide sequence ID" value="NZ_WBKB01000002.1"/>
</dbReference>
<accession>A0A7J5BDD0</accession>
<protein>
    <submittedName>
        <fullName evidence="7">IclR family transcriptional regulator</fullName>
    </submittedName>
</protein>
<dbReference type="Gene3D" id="1.10.10.10">
    <property type="entry name" value="Winged helix-like DNA-binding domain superfamily/Winged helix DNA-binding domain"/>
    <property type="match status" value="1"/>
</dbReference>
<dbReference type="InterPro" id="IPR005471">
    <property type="entry name" value="Tscrpt_reg_IclR_N"/>
</dbReference>
<feature type="region of interest" description="Disordered" evidence="4">
    <location>
        <begin position="1"/>
        <end position="24"/>
    </location>
</feature>
<dbReference type="GO" id="GO:0003700">
    <property type="term" value="F:DNA-binding transcription factor activity"/>
    <property type="evidence" value="ECO:0007669"/>
    <property type="project" value="TreeGrafter"/>
</dbReference>
<dbReference type="InterPro" id="IPR029016">
    <property type="entry name" value="GAF-like_dom_sf"/>
</dbReference>
<dbReference type="GO" id="GO:0003677">
    <property type="term" value="F:DNA binding"/>
    <property type="evidence" value="ECO:0007669"/>
    <property type="project" value="UniProtKB-KW"/>
</dbReference>
<feature type="compositionally biased region" description="Low complexity" evidence="4">
    <location>
        <begin position="1"/>
        <end position="14"/>
    </location>
</feature>
<dbReference type="InterPro" id="IPR036388">
    <property type="entry name" value="WH-like_DNA-bd_sf"/>
</dbReference>
<dbReference type="EMBL" id="WBKB01000002">
    <property type="protein sequence ID" value="KAB1644228.1"/>
    <property type="molecule type" value="Genomic_DNA"/>
</dbReference>
<name>A0A7J5BDD0_9MICO</name>
<feature type="domain" description="IclR-ED" evidence="6">
    <location>
        <begin position="85"/>
        <end position="262"/>
    </location>
</feature>
<dbReference type="InterPro" id="IPR050707">
    <property type="entry name" value="HTH_MetabolicPath_Reg"/>
</dbReference>
<dbReference type="PANTHER" id="PTHR30136:SF24">
    <property type="entry name" value="HTH-TYPE TRANSCRIPTIONAL REPRESSOR ALLR"/>
    <property type="match status" value="1"/>
</dbReference>
<dbReference type="SUPFAM" id="SSF55781">
    <property type="entry name" value="GAF domain-like"/>
    <property type="match status" value="1"/>
</dbReference>
<dbReference type="OrthoDB" id="4068713at2"/>
<comment type="caution">
    <text evidence="7">The sequence shown here is derived from an EMBL/GenBank/DDBJ whole genome shotgun (WGS) entry which is preliminary data.</text>
</comment>
<dbReference type="SMART" id="SM00346">
    <property type="entry name" value="HTH_ICLR"/>
    <property type="match status" value="1"/>
</dbReference>
<feature type="domain" description="HTH iclR-type" evidence="5">
    <location>
        <begin position="24"/>
        <end position="84"/>
    </location>
</feature>
<evidence type="ECO:0000313" key="8">
    <source>
        <dbReference type="Proteomes" id="UP000433493"/>
    </source>
</evidence>
<evidence type="ECO:0000259" key="5">
    <source>
        <dbReference type="PROSITE" id="PS51077"/>
    </source>
</evidence>
<organism evidence="7 8">
    <name type="scientific">Gulosibacter chungangensis</name>
    <dbReference type="NCBI Taxonomy" id="979746"/>
    <lineage>
        <taxon>Bacteria</taxon>
        <taxon>Bacillati</taxon>
        <taxon>Actinomycetota</taxon>
        <taxon>Actinomycetes</taxon>
        <taxon>Micrococcales</taxon>
        <taxon>Microbacteriaceae</taxon>
        <taxon>Gulosibacter</taxon>
    </lineage>
</organism>
<dbReference type="Proteomes" id="UP000433493">
    <property type="component" value="Unassembled WGS sequence"/>
</dbReference>
<evidence type="ECO:0000256" key="2">
    <source>
        <dbReference type="ARBA" id="ARBA00023125"/>
    </source>
</evidence>
<evidence type="ECO:0000313" key="7">
    <source>
        <dbReference type="EMBL" id="KAB1644228.1"/>
    </source>
</evidence>
<dbReference type="InterPro" id="IPR014757">
    <property type="entry name" value="Tscrpt_reg_IclR_C"/>
</dbReference>
<proteinExistence type="predicted"/>
<dbReference type="AlphaFoldDB" id="A0A7J5BDD0"/>
<keyword evidence="2" id="KW-0238">DNA-binding</keyword>
<dbReference type="Pfam" id="PF09339">
    <property type="entry name" value="HTH_IclR"/>
    <property type="match status" value="1"/>
</dbReference>
<sequence length="287" mass="31098">MTESTRNRSGSTTSTERESTSARTGMLERAMTLLSAFRPNEVTVSPTTLAKRAGLSKATGHRIVAEMVNLGMLERTVGGVRIGLRMFEIGQLVPRQRSLRRCAMPVMQELRDNTKLSVHLAVLDHGDTLYVDIVSKRQDLPSAVGGRIPAYATGVGKAMLAFSPSDVVSEVMSKRLKRYGPNTITDTEALRAELAEIRAEGVSYDREESSRGVACVAAPIRGGDGMLHGGISLTGHVAEIDYRRLTPIVQTAARIVGRRIEQDVVAQQEIAEAMLQATGPKPHLPNP</sequence>
<evidence type="ECO:0000259" key="6">
    <source>
        <dbReference type="PROSITE" id="PS51078"/>
    </source>
</evidence>
<dbReference type="Gene3D" id="3.30.450.40">
    <property type="match status" value="1"/>
</dbReference>
<gene>
    <name evidence="7" type="ORF">F8O05_05515</name>
</gene>
<dbReference type="InterPro" id="IPR036390">
    <property type="entry name" value="WH_DNA-bd_sf"/>
</dbReference>
<evidence type="ECO:0000256" key="3">
    <source>
        <dbReference type="ARBA" id="ARBA00023163"/>
    </source>
</evidence>
<dbReference type="PROSITE" id="PS51078">
    <property type="entry name" value="ICLR_ED"/>
    <property type="match status" value="1"/>
</dbReference>
<evidence type="ECO:0000256" key="1">
    <source>
        <dbReference type="ARBA" id="ARBA00023015"/>
    </source>
</evidence>
<evidence type="ECO:0000256" key="4">
    <source>
        <dbReference type="SAM" id="MobiDB-lite"/>
    </source>
</evidence>
<dbReference type="PROSITE" id="PS51077">
    <property type="entry name" value="HTH_ICLR"/>
    <property type="match status" value="1"/>
</dbReference>
<dbReference type="Pfam" id="PF01614">
    <property type="entry name" value="IclR_C"/>
    <property type="match status" value="1"/>
</dbReference>
<dbReference type="PANTHER" id="PTHR30136">
    <property type="entry name" value="HELIX-TURN-HELIX TRANSCRIPTIONAL REGULATOR, ICLR FAMILY"/>
    <property type="match status" value="1"/>
</dbReference>
<keyword evidence="3" id="KW-0804">Transcription</keyword>
<keyword evidence="1" id="KW-0805">Transcription regulation</keyword>
<keyword evidence="8" id="KW-1185">Reference proteome</keyword>
<dbReference type="GO" id="GO:0045892">
    <property type="term" value="P:negative regulation of DNA-templated transcription"/>
    <property type="evidence" value="ECO:0007669"/>
    <property type="project" value="TreeGrafter"/>
</dbReference>